<name>A0A5M8P058_9BACT</name>
<protein>
    <submittedName>
        <fullName evidence="1">Uncharacterized protein</fullName>
    </submittedName>
</protein>
<evidence type="ECO:0000313" key="2">
    <source>
        <dbReference type="Proteomes" id="UP000324575"/>
    </source>
</evidence>
<organism evidence="1 2">
    <name type="scientific">Candidatus Ordinivivax streblomastigis</name>
    <dbReference type="NCBI Taxonomy" id="2540710"/>
    <lineage>
        <taxon>Bacteria</taxon>
        <taxon>Pseudomonadati</taxon>
        <taxon>Bacteroidota</taxon>
        <taxon>Bacteroidia</taxon>
        <taxon>Bacteroidales</taxon>
        <taxon>Candidatus Ordinivivax</taxon>
    </lineage>
</organism>
<accession>A0A5M8P058</accession>
<dbReference type="Proteomes" id="UP000324575">
    <property type="component" value="Unassembled WGS sequence"/>
</dbReference>
<gene>
    <name evidence="1" type="ORF">EZS26_001978</name>
</gene>
<proteinExistence type="predicted"/>
<sequence>MDTKDKKTNTKKNKNFVISEPLAETDNGMLSKIGLYWRTEYRKGWIKDMRAVLK</sequence>
<comment type="caution">
    <text evidence="1">The sequence shown here is derived from an EMBL/GenBank/DDBJ whole genome shotgun (WGS) entry which is preliminary data.</text>
</comment>
<dbReference type="AlphaFoldDB" id="A0A5M8P058"/>
<reference evidence="1 2" key="1">
    <citation type="submission" date="2019-03" db="EMBL/GenBank/DDBJ databases">
        <title>Single cell metagenomics reveals metabolic interactions within the superorganism composed of flagellate Streblomastix strix and complex community of Bacteroidetes bacteria on its surface.</title>
        <authorList>
            <person name="Treitli S.C."/>
            <person name="Kolisko M."/>
            <person name="Husnik F."/>
            <person name="Keeling P."/>
            <person name="Hampl V."/>
        </authorList>
    </citation>
    <scope>NUCLEOTIDE SEQUENCE [LARGE SCALE GENOMIC DNA]</scope>
    <source>
        <strain evidence="1">St1</strain>
    </source>
</reference>
<dbReference type="EMBL" id="SNRX01000013">
    <property type="protein sequence ID" value="KAA6301815.1"/>
    <property type="molecule type" value="Genomic_DNA"/>
</dbReference>
<evidence type="ECO:0000313" key="1">
    <source>
        <dbReference type="EMBL" id="KAA6301815.1"/>
    </source>
</evidence>